<feature type="signal peptide" evidence="10">
    <location>
        <begin position="1"/>
        <end position="17"/>
    </location>
</feature>
<dbReference type="CDD" id="cd04275">
    <property type="entry name" value="ZnMc_pappalysin_like"/>
    <property type="match status" value="1"/>
</dbReference>
<feature type="domain" description="Peptidase M43 pregnancy-associated plasma-A" evidence="11">
    <location>
        <begin position="212"/>
        <end position="297"/>
    </location>
</feature>
<keyword evidence="6" id="KW-0378">Hydrolase</keyword>
<evidence type="ECO:0000256" key="4">
    <source>
        <dbReference type="ARBA" id="ARBA00022723"/>
    </source>
</evidence>
<dbReference type="OrthoDB" id="536211at2759"/>
<evidence type="ECO:0000256" key="3">
    <source>
        <dbReference type="ARBA" id="ARBA00022670"/>
    </source>
</evidence>
<evidence type="ECO:0000256" key="6">
    <source>
        <dbReference type="ARBA" id="ARBA00022801"/>
    </source>
</evidence>
<protein>
    <submittedName>
        <fullName evidence="12">Putative metalloprotease 1</fullName>
    </submittedName>
</protein>
<dbReference type="Pfam" id="PF05572">
    <property type="entry name" value="Peptidase_M43"/>
    <property type="match status" value="1"/>
</dbReference>
<dbReference type="Gene3D" id="3.40.390.10">
    <property type="entry name" value="Collagenase (Catalytic Domain)"/>
    <property type="match status" value="1"/>
</dbReference>
<evidence type="ECO:0000259" key="11">
    <source>
        <dbReference type="Pfam" id="PF05572"/>
    </source>
</evidence>
<evidence type="ECO:0000256" key="5">
    <source>
        <dbReference type="ARBA" id="ARBA00022729"/>
    </source>
</evidence>
<evidence type="ECO:0000256" key="10">
    <source>
        <dbReference type="SAM" id="SignalP"/>
    </source>
</evidence>
<keyword evidence="5 10" id="KW-0732">Signal</keyword>
<keyword evidence="8 12" id="KW-0482">Metalloprotease</keyword>
<keyword evidence="3 12" id="KW-0645">Protease</keyword>
<dbReference type="GO" id="GO:0008237">
    <property type="term" value="F:metallopeptidase activity"/>
    <property type="evidence" value="ECO:0007669"/>
    <property type="project" value="UniProtKB-KW"/>
</dbReference>
<accession>A0A0G2FUL3</accession>
<dbReference type="EMBL" id="LCUC01000081">
    <property type="protein sequence ID" value="KKY37614.1"/>
    <property type="molecule type" value="Genomic_DNA"/>
</dbReference>
<evidence type="ECO:0000256" key="7">
    <source>
        <dbReference type="ARBA" id="ARBA00022833"/>
    </source>
</evidence>
<dbReference type="InterPro" id="IPR008754">
    <property type="entry name" value="Peptidase_M43"/>
</dbReference>
<dbReference type="AlphaFoldDB" id="A0A0G2FUL3"/>
<keyword evidence="4" id="KW-0479">Metal-binding</keyword>
<evidence type="ECO:0000256" key="2">
    <source>
        <dbReference type="ARBA" id="ARBA00008721"/>
    </source>
</evidence>
<comment type="function">
    <text evidence="1">Secreted metalloproteinase that allows assimilation of proteinaceous substrates.</text>
</comment>
<evidence type="ECO:0000256" key="8">
    <source>
        <dbReference type="ARBA" id="ARBA00023049"/>
    </source>
</evidence>
<keyword evidence="7" id="KW-0862">Zinc</keyword>
<dbReference type="PANTHER" id="PTHR47466:SF1">
    <property type="entry name" value="METALLOPROTEASE MEP1 (AFU_ORTHOLOGUE AFUA_1G07730)-RELATED"/>
    <property type="match status" value="1"/>
</dbReference>
<dbReference type="STRING" id="1214573.A0A0G2FUL3"/>
<dbReference type="GO" id="GO:0046872">
    <property type="term" value="F:metal ion binding"/>
    <property type="evidence" value="ECO:0007669"/>
    <property type="project" value="UniProtKB-KW"/>
</dbReference>
<comment type="similarity">
    <text evidence="2">Belongs to the peptidase M43B family.</text>
</comment>
<feature type="chain" id="PRO_5002544337" evidence="10">
    <location>
        <begin position="18"/>
        <end position="308"/>
    </location>
</feature>
<dbReference type="PANTHER" id="PTHR47466">
    <property type="match status" value="1"/>
</dbReference>
<name>A0A0G2FUL3_9PEZI</name>
<proteinExistence type="inferred from homology"/>
<evidence type="ECO:0000256" key="1">
    <source>
        <dbReference type="ARBA" id="ARBA00003174"/>
    </source>
</evidence>
<keyword evidence="9" id="KW-1015">Disulfide bond</keyword>
<keyword evidence="13" id="KW-1185">Reference proteome</keyword>
<sequence length="308" mass="33783">MRSGIVVPLTLLGSAAASTVPQLRRSKAVVCGQDEVSEHDKESLASRLQTGTKSSYLGPRADEVIDVNVYQHVLAFNETLEGGYLSKDTMNAQFQLLQDSFAPFNFNLKLAETQWVVNETLASVNKGDDIENVVKQALRKGTYADLNLFYAAYLTVGPGNEGTGWSTWPWGSGTWAPNGTAEPTEFDKSIDGCFVNSATVPNGTNDWGYNQGKIAVHEAGHWFGLFHVFEGGCSGAGDYVNDTLPQGGYTYTVQGVCDDVRPGCFLGTDPPNYKNHMDYSDDPCRVEFTKGQEARMRLLWDEFRATTE</sequence>
<evidence type="ECO:0000313" key="13">
    <source>
        <dbReference type="Proteomes" id="UP000034680"/>
    </source>
</evidence>
<dbReference type="Proteomes" id="UP000034680">
    <property type="component" value="Unassembled WGS sequence"/>
</dbReference>
<organism evidence="12 13">
    <name type="scientific">Diaporthe ampelina</name>
    <dbReference type="NCBI Taxonomy" id="1214573"/>
    <lineage>
        <taxon>Eukaryota</taxon>
        <taxon>Fungi</taxon>
        <taxon>Dikarya</taxon>
        <taxon>Ascomycota</taxon>
        <taxon>Pezizomycotina</taxon>
        <taxon>Sordariomycetes</taxon>
        <taxon>Sordariomycetidae</taxon>
        <taxon>Diaporthales</taxon>
        <taxon>Diaporthaceae</taxon>
        <taxon>Diaporthe</taxon>
    </lineage>
</organism>
<dbReference type="InterPro" id="IPR024079">
    <property type="entry name" value="MetalloPept_cat_dom_sf"/>
</dbReference>
<gene>
    <name evidence="12" type="ORF">UCDDA912_g02369</name>
</gene>
<dbReference type="SUPFAM" id="SSF55486">
    <property type="entry name" value="Metalloproteases ('zincins'), catalytic domain"/>
    <property type="match status" value="1"/>
</dbReference>
<dbReference type="GO" id="GO:0006508">
    <property type="term" value="P:proteolysis"/>
    <property type="evidence" value="ECO:0007669"/>
    <property type="project" value="UniProtKB-KW"/>
</dbReference>
<reference evidence="12 13" key="1">
    <citation type="submission" date="2015-05" db="EMBL/GenBank/DDBJ databases">
        <title>Distinctive expansion of gene families associated with plant cell wall degradation and secondary metabolism in the genomes of grapevine trunk pathogens.</title>
        <authorList>
            <person name="Lawrence D.P."/>
            <person name="Travadon R."/>
            <person name="Rolshausen P.E."/>
            <person name="Baumgartner K."/>
        </authorList>
    </citation>
    <scope>NUCLEOTIDE SEQUENCE [LARGE SCALE GENOMIC DNA]</scope>
    <source>
        <strain evidence="12">DA912</strain>
    </source>
</reference>
<evidence type="ECO:0000313" key="12">
    <source>
        <dbReference type="EMBL" id="KKY37614.1"/>
    </source>
</evidence>
<reference evidence="12 13" key="2">
    <citation type="submission" date="2015-05" db="EMBL/GenBank/DDBJ databases">
        <authorList>
            <person name="Morales-Cruz A."/>
            <person name="Amrine K.C."/>
            <person name="Cantu D."/>
        </authorList>
    </citation>
    <scope>NUCLEOTIDE SEQUENCE [LARGE SCALE GENOMIC DNA]</scope>
    <source>
        <strain evidence="12">DA912</strain>
    </source>
</reference>
<comment type="caution">
    <text evidence="12">The sequence shown here is derived from an EMBL/GenBank/DDBJ whole genome shotgun (WGS) entry which is preliminary data.</text>
</comment>
<evidence type="ECO:0000256" key="9">
    <source>
        <dbReference type="ARBA" id="ARBA00023157"/>
    </source>
</evidence>